<dbReference type="EMBL" id="JGZT01000007">
    <property type="protein sequence ID" value="KFJ02417.1"/>
    <property type="molecule type" value="Genomic_DNA"/>
</dbReference>
<dbReference type="PANTHER" id="PTHR30146">
    <property type="entry name" value="LACI-RELATED TRANSCRIPTIONAL REPRESSOR"/>
    <property type="match status" value="1"/>
</dbReference>
<evidence type="ECO:0000313" key="7">
    <source>
        <dbReference type="Proteomes" id="UP000029003"/>
    </source>
</evidence>
<organism evidence="6 7">
    <name type="scientific">Bifidobacterium thermacidophilum subsp. thermacidophilum</name>
    <dbReference type="NCBI Taxonomy" id="79262"/>
    <lineage>
        <taxon>Bacteria</taxon>
        <taxon>Bacillati</taxon>
        <taxon>Actinomycetota</taxon>
        <taxon>Actinomycetes</taxon>
        <taxon>Bifidobacteriales</taxon>
        <taxon>Bifidobacteriaceae</taxon>
        <taxon>Bifidobacterium</taxon>
    </lineage>
</organism>
<dbReference type="SUPFAM" id="SSF47413">
    <property type="entry name" value="lambda repressor-like DNA-binding domains"/>
    <property type="match status" value="1"/>
</dbReference>
<dbReference type="GO" id="GO:0003700">
    <property type="term" value="F:DNA-binding transcription factor activity"/>
    <property type="evidence" value="ECO:0007669"/>
    <property type="project" value="TreeGrafter"/>
</dbReference>
<dbReference type="CDD" id="cd06288">
    <property type="entry name" value="PBP1_sucrose_transcription_regulator"/>
    <property type="match status" value="1"/>
</dbReference>
<dbReference type="InterPro" id="IPR000843">
    <property type="entry name" value="HTH_LacI"/>
</dbReference>
<dbReference type="InterPro" id="IPR001761">
    <property type="entry name" value="Peripla_BP/Lac1_sug-bd_dom"/>
</dbReference>
<dbReference type="Pfam" id="PF00532">
    <property type="entry name" value="Peripla_BP_1"/>
    <property type="match status" value="1"/>
</dbReference>
<sequence>MVTIKDIAAKMHTSTSTVSLVLNHRYDKRVRPDLARDILRTAEEMGYHYNELAASLRKGATHTIAFISDQVATTPYAGEIIHGAQDAARQLGYMMFIIDADGKRNLEQDLSHMLGWGVGGYIYAKFANRLVSVPHALNDRPVVVVNATECNGAHPSIAPDEVGIGYSATKYLLDAGCRRIAYIGVGVGTLAQTGRMTGYENALHDAGIPFDNRLIVRVSQGTPAFGAVERLLDETEPDGVFAFNDARAVYVYDYAFKHGLTIGSDLSVIGVDNHEVICDTTVPALTSVELPHYEMGFWGACKVISMIEGGDPITENRATPAYHAVTIPTVSGDKSPALIPCAIIAKQSVVGEVS</sequence>
<dbReference type="CDD" id="cd01392">
    <property type="entry name" value="HTH_LacI"/>
    <property type="match status" value="1"/>
</dbReference>
<keyword evidence="2" id="KW-0805">Transcription regulation</keyword>
<protein>
    <submittedName>
        <fullName evidence="6">LacI-type transcriptional regulator</fullName>
    </submittedName>
</protein>
<dbReference type="PANTHER" id="PTHR30146:SF148">
    <property type="entry name" value="HTH-TYPE TRANSCRIPTIONAL REPRESSOR PURR-RELATED"/>
    <property type="match status" value="1"/>
</dbReference>
<feature type="domain" description="HTH lacI-type" evidence="5">
    <location>
        <begin position="2"/>
        <end position="58"/>
    </location>
</feature>
<evidence type="ECO:0000256" key="2">
    <source>
        <dbReference type="ARBA" id="ARBA00023015"/>
    </source>
</evidence>
<dbReference type="PROSITE" id="PS50932">
    <property type="entry name" value="HTH_LACI_2"/>
    <property type="match status" value="1"/>
</dbReference>
<dbReference type="InterPro" id="IPR010982">
    <property type="entry name" value="Lambda_DNA-bd_dom_sf"/>
</dbReference>
<name>A0A087E3R6_9BIFI</name>
<dbReference type="InterPro" id="IPR028082">
    <property type="entry name" value="Peripla_BP_I"/>
</dbReference>
<evidence type="ECO:0000313" key="6">
    <source>
        <dbReference type="EMBL" id="KFJ02417.1"/>
    </source>
</evidence>
<dbReference type="OrthoDB" id="9798934at2"/>
<dbReference type="Gene3D" id="1.10.260.40">
    <property type="entry name" value="lambda repressor-like DNA-binding domains"/>
    <property type="match status" value="1"/>
</dbReference>
<reference evidence="6 7" key="1">
    <citation type="submission" date="2014-03" db="EMBL/GenBank/DDBJ databases">
        <title>Genomics of Bifidobacteria.</title>
        <authorList>
            <person name="Ventura M."/>
            <person name="Milani C."/>
            <person name="Lugli G.A."/>
        </authorList>
    </citation>
    <scope>NUCLEOTIDE SEQUENCE [LARGE SCALE GENOMIC DNA]</scope>
    <source>
        <strain evidence="6 7">LMG 21395</strain>
    </source>
</reference>
<dbReference type="Gene3D" id="3.40.50.2300">
    <property type="match status" value="2"/>
</dbReference>
<evidence type="ECO:0000259" key="5">
    <source>
        <dbReference type="PROSITE" id="PS50932"/>
    </source>
</evidence>
<comment type="caution">
    <text evidence="6">The sequence shown here is derived from an EMBL/GenBank/DDBJ whole genome shotgun (WGS) entry which is preliminary data.</text>
</comment>
<dbReference type="Proteomes" id="UP000029003">
    <property type="component" value="Unassembled WGS sequence"/>
</dbReference>
<keyword evidence="1" id="KW-0678">Repressor</keyword>
<dbReference type="RefSeq" id="WP_029576563.1">
    <property type="nucleotide sequence ID" value="NZ_JGZT01000007.1"/>
</dbReference>
<dbReference type="AlphaFoldDB" id="A0A087E3R6"/>
<dbReference type="SUPFAM" id="SSF53822">
    <property type="entry name" value="Periplasmic binding protein-like I"/>
    <property type="match status" value="1"/>
</dbReference>
<keyword evidence="3" id="KW-0238">DNA-binding</keyword>
<evidence type="ECO:0000256" key="4">
    <source>
        <dbReference type="ARBA" id="ARBA00023163"/>
    </source>
</evidence>
<proteinExistence type="predicted"/>
<accession>A0A087E3R6</accession>
<dbReference type="Pfam" id="PF00356">
    <property type="entry name" value="LacI"/>
    <property type="match status" value="1"/>
</dbReference>
<dbReference type="SMART" id="SM00354">
    <property type="entry name" value="HTH_LACI"/>
    <property type="match status" value="1"/>
</dbReference>
<keyword evidence="4" id="KW-0804">Transcription</keyword>
<gene>
    <name evidence="6" type="ORF">THER5_0590</name>
</gene>
<evidence type="ECO:0000256" key="3">
    <source>
        <dbReference type="ARBA" id="ARBA00023125"/>
    </source>
</evidence>
<evidence type="ECO:0000256" key="1">
    <source>
        <dbReference type="ARBA" id="ARBA00022491"/>
    </source>
</evidence>
<dbReference type="GO" id="GO:0000976">
    <property type="term" value="F:transcription cis-regulatory region binding"/>
    <property type="evidence" value="ECO:0007669"/>
    <property type="project" value="TreeGrafter"/>
</dbReference>